<sequence>MLQEYQTVTHQFEPVFDEHSKVLILGTFPSVKSREQNFYYGHPQNRFWKVLANLTGCEVPGTVEEKNGFLLREHIAVWDVIAKCDIIGSSDSSIRNVVPADLSRILDHAPIRQIYANGGKAYELYQKYAYPITGREIVKLPSTSPANAAWQMERLLEAWAAVKENLG</sequence>
<dbReference type="InterPro" id="IPR005122">
    <property type="entry name" value="Uracil-DNA_glycosylase-like"/>
</dbReference>
<accession>A0ABS8EVV2</accession>
<evidence type="ECO:0000313" key="3">
    <source>
        <dbReference type="Proteomes" id="UP001299235"/>
    </source>
</evidence>
<name>A0ABS8EVV2_9FIRM</name>
<dbReference type="InterPro" id="IPR026353">
    <property type="entry name" value="Hypoxan-DNA_Glyclase"/>
</dbReference>
<dbReference type="EMBL" id="JAJEQE010000016">
    <property type="protein sequence ID" value="MCC2148904.1"/>
    <property type="molecule type" value="Genomic_DNA"/>
</dbReference>
<dbReference type="RefSeq" id="WP_248835193.1">
    <property type="nucleotide sequence ID" value="NZ_JAJEQE010000016.1"/>
</dbReference>
<evidence type="ECO:0000313" key="2">
    <source>
        <dbReference type="EMBL" id="MCC2148904.1"/>
    </source>
</evidence>
<dbReference type="EC" id="3.2.2.15" evidence="2"/>
<comment type="caution">
    <text evidence="2">The sequence shown here is derived from an EMBL/GenBank/DDBJ whole genome shotgun (WGS) entry which is preliminary data.</text>
</comment>
<dbReference type="Gene3D" id="3.40.470.10">
    <property type="entry name" value="Uracil-DNA glycosylase-like domain"/>
    <property type="match status" value="1"/>
</dbReference>
<gene>
    <name evidence="2" type="ORF">LKD42_06505</name>
</gene>
<keyword evidence="2" id="KW-0326">Glycosidase</keyword>
<dbReference type="CDD" id="cd10032">
    <property type="entry name" value="UDG-F6_HDG"/>
    <property type="match status" value="1"/>
</dbReference>
<keyword evidence="2" id="KW-0378">Hydrolase</keyword>
<dbReference type="Pfam" id="PF03167">
    <property type="entry name" value="UDG"/>
    <property type="match status" value="1"/>
</dbReference>
<reference evidence="2 3" key="1">
    <citation type="submission" date="2021-10" db="EMBL/GenBank/DDBJ databases">
        <title>Anaerobic single-cell dispensing facilitates the cultivation of human gut bacteria.</title>
        <authorList>
            <person name="Afrizal A."/>
        </authorList>
    </citation>
    <scope>NUCLEOTIDE SEQUENCE [LARGE SCALE GENOMIC DNA]</scope>
    <source>
        <strain evidence="2 3">CLA-AA-H246</strain>
    </source>
</reference>
<dbReference type="InterPro" id="IPR036895">
    <property type="entry name" value="Uracil-DNA_glycosylase-like_sf"/>
</dbReference>
<organism evidence="2 3">
    <name type="scientific">Hominisplanchenecus faecis</name>
    <dbReference type="NCBI Taxonomy" id="2885351"/>
    <lineage>
        <taxon>Bacteria</taxon>
        <taxon>Bacillati</taxon>
        <taxon>Bacillota</taxon>
        <taxon>Clostridia</taxon>
        <taxon>Lachnospirales</taxon>
        <taxon>Lachnospiraceae</taxon>
        <taxon>Hominisplanchenecus</taxon>
    </lineage>
</organism>
<protein>
    <submittedName>
        <fullName evidence="2">DNA-deoxyinosine glycosylase</fullName>
        <ecNumber evidence="2">3.2.2.15</ecNumber>
    </submittedName>
</protein>
<keyword evidence="3" id="KW-1185">Reference proteome</keyword>
<proteinExistence type="predicted"/>
<dbReference type="SUPFAM" id="SSF52141">
    <property type="entry name" value="Uracil-DNA glycosylase-like"/>
    <property type="match status" value="1"/>
</dbReference>
<dbReference type="SMART" id="SM00986">
    <property type="entry name" value="UDG"/>
    <property type="match status" value="1"/>
</dbReference>
<dbReference type="NCBIfam" id="TIGR04274">
    <property type="entry name" value="hypoxanDNAglyco"/>
    <property type="match status" value="1"/>
</dbReference>
<dbReference type="GO" id="GO:0033958">
    <property type="term" value="F:DNA-deoxyinosine glycosylase activity"/>
    <property type="evidence" value="ECO:0007669"/>
    <property type="project" value="UniProtKB-EC"/>
</dbReference>
<dbReference type="Proteomes" id="UP001299235">
    <property type="component" value="Unassembled WGS sequence"/>
</dbReference>
<feature type="domain" description="Uracil-DNA glycosylase-like" evidence="1">
    <location>
        <begin position="13"/>
        <end position="163"/>
    </location>
</feature>
<dbReference type="SMART" id="SM00987">
    <property type="entry name" value="UreE_C"/>
    <property type="match status" value="1"/>
</dbReference>
<evidence type="ECO:0000259" key="1">
    <source>
        <dbReference type="SMART" id="SM00986"/>
    </source>
</evidence>